<name>A0A0N7KHI0_ORYSJ</name>
<evidence type="ECO:0000313" key="2">
    <source>
        <dbReference type="Proteomes" id="UP000059680"/>
    </source>
</evidence>
<sequence>MADDVGSLVIVKSCKNDLSTNQTHRLVLDSSSINHSTQYNAPKSTTKIEHCNSKCNGYTATISQMILLVISHIAGTAKRISTSEVPSQVLRSHPSP</sequence>
<dbReference type="EMBL" id="AP014959">
    <property type="protein sequence ID" value="BAS84873.1"/>
    <property type="molecule type" value="Genomic_DNA"/>
</dbReference>
<dbReference type="Gramene" id="Os03t0441050-00">
    <property type="protein sequence ID" value="Os03t0441050-00"/>
    <property type="gene ID" value="Os03g0441050"/>
</dbReference>
<dbReference type="Proteomes" id="UP000059680">
    <property type="component" value="Chromosome 3"/>
</dbReference>
<reference evidence="1 2" key="2">
    <citation type="journal article" date="2013" name="Plant Cell Physiol.">
        <title>Rice Annotation Project Database (RAP-DB): an integrative and interactive database for rice genomics.</title>
        <authorList>
            <person name="Sakai H."/>
            <person name="Lee S.S."/>
            <person name="Tanaka T."/>
            <person name="Numa H."/>
            <person name="Kim J."/>
            <person name="Kawahara Y."/>
            <person name="Wakimoto H."/>
            <person name="Yang C.C."/>
            <person name="Iwamoto M."/>
            <person name="Abe T."/>
            <person name="Yamada Y."/>
            <person name="Muto A."/>
            <person name="Inokuchi H."/>
            <person name="Ikemura T."/>
            <person name="Matsumoto T."/>
            <person name="Sasaki T."/>
            <person name="Itoh T."/>
        </authorList>
    </citation>
    <scope>NUCLEOTIDE SEQUENCE [LARGE SCALE GENOMIC DNA]</scope>
    <source>
        <strain evidence="2">cv. Nipponbare</strain>
    </source>
</reference>
<reference evidence="2" key="1">
    <citation type="journal article" date="2005" name="Nature">
        <title>The map-based sequence of the rice genome.</title>
        <authorList>
            <consortium name="International rice genome sequencing project (IRGSP)"/>
            <person name="Matsumoto T."/>
            <person name="Wu J."/>
            <person name="Kanamori H."/>
            <person name="Katayose Y."/>
            <person name="Fujisawa M."/>
            <person name="Namiki N."/>
            <person name="Mizuno H."/>
            <person name="Yamamoto K."/>
            <person name="Antonio B.A."/>
            <person name="Baba T."/>
            <person name="Sakata K."/>
            <person name="Nagamura Y."/>
            <person name="Aoki H."/>
            <person name="Arikawa K."/>
            <person name="Arita K."/>
            <person name="Bito T."/>
            <person name="Chiden Y."/>
            <person name="Fujitsuka N."/>
            <person name="Fukunaka R."/>
            <person name="Hamada M."/>
            <person name="Harada C."/>
            <person name="Hayashi A."/>
            <person name="Hijishita S."/>
            <person name="Honda M."/>
            <person name="Hosokawa S."/>
            <person name="Ichikawa Y."/>
            <person name="Idonuma A."/>
            <person name="Iijima M."/>
            <person name="Ikeda M."/>
            <person name="Ikeno M."/>
            <person name="Ito K."/>
            <person name="Ito S."/>
            <person name="Ito T."/>
            <person name="Ito Y."/>
            <person name="Ito Y."/>
            <person name="Iwabuchi A."/>
            <person name="Kamiya K."/>
            <person name="Karasawa W."/>
            <person name="Kurita K."/>
            <person name="Katagiri S."/>
            <person name="Kikuta A."/>
            <person name="Kobayashi H."/>
            <person name="Kobayashi N."/>
            <person name="Machita K."/>
            <person name="Maehara T."/>
            <person name="Masukawa M."/>
            <person name="Mizubayashi T."/>
            <person name="Mukai Y."/>
            <person name="Nagasaki H."/>
            <person name="Nagata Y."/>
            <person name="Naito S."/>
            <person name="Nakashima M."/>
            <person name="Nakama Y."/>
            <person name="Nakamichi Y."/>
            <person name="Nakamura M."/>
            <person name="Meguro A."/>
            <person name="Negishi M."/>
            <person name="Ohta I."/>
            <person name="Ohta T."/>
            <person name="Okamoto M."/>
            <person name="Ono N."/>
            <person name="Saji S."/>
            <person name="Sakaguchi M."/>
            <person name="Sakai K."/>
            <person name="Shibata M."/>
            <person name="Shimokawa T."/>
            <person name="Song J."/>
            <person name="Takazaki Y."/>
            <person name="Terasawa K."/>
            <person name="Tsugane M."/>
            <person name="Tsuji K."/>
            <person name="Ueda S."/>
            <person name="Waki K."/>
            <person name="Yamagata H."/>
            <person name="Yamamoto M."/>
            <person name="Yamamoto S."/>
            <person name="Yamane H."/>
            <person name="Yoshiki S."/>
            <person name="Yoshihara R."/>
            <person name="Yukawa K."/>
            <person name="Zhong H."/>
            <person name="Yano M."/>
            <person name="Yuan Q."/>
            <person name="Ouyang S."/>
            <person name="Liu J."/>
            <person name="Jones K.M."/>
            <person name="Gansberger K."/>
            <person name="Moffat K."/>
            <person name="Hill J."/>
            <person name="Bera J."/>
            <person name="Fadrosh D."/>
            <person name="Jin S."/>
            <person name="Johri S."/>
            <person name="Kim M."/>
            <person name="Overton L."/>
            <person name="Reardon M."/>
            <person name="Tsitrin T."/>
            <person name="Vuong H."/>
            <person name="Weaver B."/>
            <person name="Ciecko A."/>
            <person name="Tallon L."/>
            <person name="Jackson J."/>
            <person name="Pai G."/>
            <person name="Aken S.V."/>
            <person name="Utterback T."/>
            <person name="Reidmuller S."/>
            <person name="Feldblyum T."/>
            <person name="Hsiao J."/>
            <person name="Zismann V."/>
            <person name="Iobst S."/>
            <person name="de Vazeille A.R."/>
            <person name="Buell C.R."/>
            <person name="Ying K."/>
            <person name="Li Y."/>
            <person name="Lu T."/>
            <person name="Huang Y."/>
            <person name="Zhao Q."/>
            <person name="Feng Q."/>
            <person name="Zhang L."/>
            <person name="Zhu J."/>
            <person name="Weng Q."/>
            <person name="Mu J."/>
            <person name="Lu Y."/>
            <person name="Fan D."/>
            <person name="Liu Y."/>
            <person name="Guan J."/>
            <person name="Zhang Y."/>
            <person name="Yu S."/>
            <person name="Liu X."/>
            <person name="Zhang Y."/>
            <person name="Hong G."/>
            <person name="Han B."/>
            <person name="Choisne N."/>
            <person name="Demange N."/>
            <person name="Orjeda G."/>
            <person name="Samain S."/>
            <person name="Cattolico L."/>
            <person name="Pelletier E."/>
            <person name="Couloux A."/>
            <person name="Segurens B."/>
            <person name="Wincker P."/>
            <person name="D'Hont A."/>
            <person name="Scarpelli C."/>
            <person name="Weissenbach J."/>
            <person name="Salanoubat M."/>
            <person name="Quetier F."/>
            <person name="Yu Y."/>
            <person name="Kim H.R."/>
            <person name="Rambo T."/>
            <person name="Currie J."/>
            <person name="Collura K."/>
            <person name="Luo M."/>
            <person name="Yang T."/>
            <person name="Ammiraju J.S.S."/>
            <person name="Engler F."/>
            <person name="Soderlund C."/>
            <person name="Wing R.A."/>
            <person name="Palmer L.E."/>
            <person name="de la Bastide M."/>
            <person name="Spiegel L."/>
            <person name="Nascimento L."/>
            <person name="Zutavern T."/>
            <person name="O'Shaughnessy A."/>
            <person name="Dike S."/>
            <person name="Dedhia N."/>
            <person name="Preston R."/>
            <person name="Balija V."/>
            <person name="McCombie W.R."/>
            <person name="Chow T."/>
            <person name="Chen H."/>
            <person name="Chung M."/>
            <person name="Chen C."/>
            <person name="Shaw J."/>
            <person name="Wu H."/>
            <person name="Hsiao K."/>
            <person name="Chao Y."/>
            <person name="Chu M."/>
            <person name="Cheng C."/>
            <person name="Hour A."/>
            <person name="Lee P."/>
            <person name="Lin S."/>
            <person name="Lin Y."/>
            <person name="Liou J."/>
            <person name="Liu S."/>
            <person name="Hsing Y."/>
            <person name="Raghuvanshi S."/>
            <person name="Mohanty A."/>
            <person name="Bharti A.K."/>
            <person name="Gaur A."/>
            <person name="Gupta V."/>
            <person name="Kumar D."/>
            <person name="Ravi V."/>
            <person name="Vij S."/>
            <person name="Kapur A."/>
            <person name="Khurana P."/>
            <person name="Khurana P."/>
            <person name="Khurana J.P."/>
            <person name="Tyagi A.K."/>
            <person name="Gaikwad K."/>
            <person name="Singh A."/>
            <person name="Dalal V."/>
            <person name="Srivastava S."/>
            <person name="Dixit A."/>
            <person name="Pal A.K."/>
            <person name="Ghazi I.A."/>
            <person name="Yadav M."/>
            <person name="Pandit A."/>
            <person name="Bhargava A."/>
            <person name="Sureshbabu K."/>
            <person name="Batra K."/>
            <person name="Sharma T.R."/>
            <person name="Mohapatra T."/>
            <person name="Singh N.K."/>
            <person name="Messing J."/>
            <person name="Nelson A.B."/>
            <person name="Fuks G."/>
            <person name="Kavchok S."/>
            <person name="Keizer G."/>
            <person name="Linton E."/>
            <person name="Llaca V."/>
            <person name="Song R."/>
            <person name="Tanyolac B."/>
            <person name="Young S."/>
            <person name="Ho-Il K."/>
            <person name="Hahn J.H."/>
            <person name="Sangsakoo G."/>
            <person name="Vanavichit A."/>
            <person name="de Mattos Luiz.A.T."/>
            <person name="Zimmer P.D."/>
            <person name="Malone G."/>
            <person name="Dellagostin O."/>
            <person name="de Oliveira A.C."/>
            <person name="Bevan M."/>
            <person name="Bancroft I."/>
            <person name="Minx P."/>
            <person name="Cordum H."/>
            <person name="Wilson R."/>
            <person name="Cheng Z."/>
            <person name="Jin W."/>
            <person name="Jiang J."/>
            <person name="Leong S.A."/>
            <person name="Iwama H."/>
            <person name="Gojobori T."/>
            <person name="Itoh T."/>
            <person name="Niimura Y."/>
            <person name="Fujii Y."/>
            <person name="Habara T."/>
            <person name="Sakai H."/>
            <person name="Sato Y."/>
            <person name="Wilson G."/>
            <person name="Kumar K."/>
            <person name="McCouch S."/>
            <person name="Juretic N."/>
            <person name="Hoen D."/>
            <person name="Wright S."/>
            <person name="Bruskiewich R."/>
            <person name="Bureau T."/>
            <person name="Miyao A."/>
            <person name="Hirochika H."/>
            <person name="Nishikawa T."/>
            <person name="Kadowaki K."/>
            <person name="Sugiura M."/>
            <person name="Burr B."/>
            <person name="Sasaki T."/>
        </authorList>
    </citation>
    <scope>NUCLEOTIDE SEQUENCE [LARGE SCALE GENOMIC DNA]</scope>
    <source>
        <strain evidence="2">cv. Nipponbare</strain>
    </source>
</reference>
<proteinExistence type="predicted"/>
<protein>
    <submittedName>
        <fullName evidence="1">Os03g0441050 protein</fullName>
    </submittedName>
</protein>
<dbReference type="PaxDb" id="39947-A0A0N7KHI0"/>
<evidence type="ECO:0000313" key="1">
    <source>
        <dbReference type="EMBL" id="BAS84873.1"/>
    </source>
</evidence>
<keyword evidence="2" id="KW-1185">Reference proteome</keyword>
<dbReference type="AlphaFoldDB" id="A0A0N7KHI0"/>
<accession>A0A0N7KHI0</accession>
<reference evidence="1 2" key="3">
    <citation type="journal article" date="2013" name="Rice">
        <title>Improvement of the Oryza sativa Nipponbare reference genome using next generation sequence and optical map data.</title>
        <authorList>
            <person name="Kawahara Y."/>
            <person name="de la Bastide M."/>
            <person name="Hamilton J.P."/>
            <person name="Kanamori H."/>
            <person name="McCombie W.R."/>
            <person name="Ouyang S."/>
            <person name="Schwartz D.C."/>
            <person name="Tanaka T."/>
            <person name="Wu J."/>
            <person name="Zhou S."/>
            <person name="Childs K.L."/>
            <person name="Davidson R.M."/>
            <person name="Lin H."/>
            <person name="Quesada-Ocampo L."/>
            <person name="Vaillancourt B."/>
            <person name="Sakai H."/>
            <person name="Lee S.S."/>
            <person name="Kim J."/>
            <person name="Numa H."/>
            <person name="Itoh T."/>
            <person name="Buell C.R."/>
            <person name="Matsumoto T."/>
        </authorList>
    </citation>
    <scope>NUCLEOTIDE SEQUENCE [LARGE SCALE GENOMIC DNA]</scope>
    <source>
        <strain evidence="2">cv. Nipponbare</strain>
    </source>
</reference>
<dbReference type="InParanoid" id="A0A0N7KHI0"/>
<gene>
    <name evidence="1" type="ordered locus">Os03g0441050</name>
    <name evidence="1" type="ORF">OSNPB_030441050</name>
</gene>
<organism evidence="1 2">
    <name type="scientific">Oryza sativa subsp. japonica</name>
    <name type="common">Rice</name>
    <dbReference type="NCBI Taxonomy" id="39947"/>
    <lineage>
        <taxon>Eukaryota</taxon>
        <taxon>Viridiplantae</taxon>
        <taxon>Streptophyta</taxon>
        <taxon>Embryophyta</taxon>
        <taxon>Tracheophyta</taxon>
        <taxon>Spermatophyta</taxon>
        <taxon>Magnoliopsida</taxon>
        <taxon>Liliopsida</taxon>
        <taxon>Poales</taxon>
        <taxon>Poaceae</taxon>
        <taxon>BOP clade</taxon>
        <taxon>Oryzoideae</taxon>
        <taxon>Oryzeae</taxon>
        <taxon>Oryzinae</taxon>
        <taxon>Oryza</taxon>
        <taxon>Oryza sativa</taxon>
    </lineage>
</organism>